<evidence type="ECO:0000259" key="4">
    <source>
        <dbReference type="Pfam" id="PF05424"/>
    </source>
</evidence>
<feature type="compositionally biased region" description="Basic and acidic residues" evidence="2">
    <location>
        <begin position="1558"/>
        <end position="1568"/>
    </location>
</feature>
<dbReference type="Pfam" id="PF03011">
    <property type="entry name" value="PFEMP"/>
    <property type="match status" value="1"/>
</dbReference>
<dbReference type="FunFam" id="1.20.58.1930:FF:000002">
    <property type="entry name" value="Erythrocyte membrane protein 1, PfEMP1"/>
    <property type="match status" value="1"/>
</dbReference>
<feature type="coiled-coil region" evidence="1">
    <location>
        <begin position="1068"/>
        <end position="1095"/>
    </location>
</feature>
<protein>
    <submittedName>
        <fullName evidence="8">Erythrocyte membrane protein 1</fullName>
    </submittedName>
</protein>
<dbReference type="Gene3D" id="1.20.58.1930">
    <property type="match status" value="1"/>
</dbReference>
<reference evidence="9" key="1">
    <citation type="submission" date="2015-07" db="EMBL/GenBank/DDBJ databases">
        <title>Annotation of Plasmodium falciparum RAJ116.</title>
        <authorList>
            <consortium name="The Broad Institute Genome Sequencing Platform"/>
            <person name="Volkman S.K."/>
            <person name="Neafsey D.E."/>
            <person name="Dash A.P."/>
            <person name="Chitnis C.E."/>
            <person name="Hartl D.L."/>
            <person name="Young S.K."/>
            <person name="Zeng Q."/>
            <person name="Koehrsen M."/>
            <person name="Alvarado L."/>
            <person name="Berlin A."/>
            <person name="Borenstein D."/>
            <person name="Chapman S.B."/>
            <person name="Chen Z."/>
            <person name="Engels R."/>
            <person name="Freedman E."/>
            <person name="Gellesch M."/>
            <person name="Goldberg J."/>
            <person name="Griggs A."/>
            <person name="Gujja S."/>
            <person name="Heilman E.R."/>
            <person name="Heiman D.I."/>
            <person name="Howarth C."/>
            <person name="Jen D."/>
            <person name="Larson L."/>
            <person name="Mehta T."/>
            <person name="Neiman D."/>
            <person name="Park D."/>
            <person name="Pearson M."/>
            <person name="Roberts A."/>
            <person name="Saif S."/>
            <person name="Shea T."/>
            <person name="Shenoy N."/>
            <person name="Sisk P."/>
            <person name="Stolte C."/>
            <person name="Sykes S."/>
            <person name="Walk T."/>
            <person name="White J."/>
            <person name="Yandava C."/>
            <person name="Haas B."/>
            <person name="Henn M.R."/>
            <person name="Nusbaum C."/>
            <person name="Birren B."/>
        </authorList>
    </citation>
    <scope>NUCLEOTIDE SEQUENCE [LARGE SCALE GENOMIC DNA]</scope>
    <source>
        <strain evidence="9">RAJ116</strain>
    </source>
</reference>
<dbReference type="InterPro" id="IPR044932">
    <property type="entry name" value="PfEMP1_ATS_sf"/>
</dbReference>
<reference evidence="9" key="2">
    <citation type="submission" date="2015-07" db="EMBL/GenBank/DDBJ databases">
        <title>The genome sequence of Plasmodium falciparum RAJ116.</title>
        <authorList>
            <consortium name="The Broad Institute Genome Sequencing Platform"/>
            <person name="Volkman S.K."/>
            <person name="Neafsey D.E."/>
            <person name="Dash A.P."/>
            <person name="Chitnis C.E."/>
            <person name="Hartl D.L."/>
            <person name="Young S.K."/>
            <person name="Kodira C.D."/>
            <person name="Zeng Q."/>
            <person name="Koehrsen M."/>
            <person name="Godfrey P."/>
            <person name="Alvarado L."/>
            <person name="Berlin A."/>
            <person name="Borenstein D."/>
            <person name="Chen Z."/>
            <person name="Engels R."/>
            <person name="Freedman E."/>
            <person name="Gellesch M."/>
            <person name="Goldberg J."/>
            <person name="Griggs A."/>
            <person name="Gujja S."/>
            <person name="Heiman D."/>
            <person name="Hepburn T."/>
            <person name="Howarth C."/>
            <person name="Jen D."/>
            <person name="Larson L."/>
            <person name="Lewis B."/>
            <person name="Mehta T."/>
            <person name="Park D."/>
            <person name="Pearson M."/>
            <person name="Roberts A."/>
            <person name="Saif S."/>
            <person name="Shea T."/>
            <person name="Shenoy N."/>
            <person name="Sisk P."/>
            <person name="Stolte C."/>
            <person name="Sykes S."/>
            <person name="Walk T."/>
            <person name="White J."/>
            <person name="Yandava C."/>
            <person name="Wirth D.F."/>
            <person name="Nusbaum C."/>
            <person name="Birren B."/>
        </authorList>
    </citation>
    <scope>NUCLEOTIDE SEQUENCE [LARGE SCALE GENOMIC DNA]</scope>
    <source>
        <strain evidence="9">RAJ116</strain>
    </source>
</reference>
<dbReference type="SUPFAM" id="SSF140924">
    <property type="entry name" value="Duffy binding domain-like"/>
    <property type="match status" value="6"/>
</dbReference>
<dbReference type="InterPro" id="IPR008602">
    <property type="entry name" value="Duffy-antigen-binding"/>
</dbReference>
<feature type="region of interest" description="Disordered" evidence="2">
    <location>
        <begin position="718"/>
        <end position="740"/>
    </location>
</feature>
<sequence>MAPGSTGTQDEDAKNMFDRIGGIIQQQVHDAALEYNSQLLGHLSEAKFLHGTSWEQANQNVCSLKHTHDTNVRWGESYPCAKRSEKRFSDEGGGECDDSKIKGNKGSNGGACAPLRRLHLCVRNLEKMDANNYDSGKATHTLLAEVCMAAKYEGQSITGEYPKYQAKYGDSPSQICTMLARSFADIGDIIRGRDLYSGNSKEKNRRKKLEENLKKIFGKIYDKLDGKNGKKEEAKDHYEDKDGNYFKLREDWWDANRHTVWKAITCGVTDGDKYFRDTCSKGGSYKNCRCINGDVLTNFDYVPQFLRWFEEWAEEFCRIKKIKLKLAKNACRNESKQLYCSHNGYDCTKRIEKGDSCSRTEKCTECSTKCIPYEYWLEKQQNEFNMQKDKYENEIKTYVNNNGIPNSNINNEYYEIFYKQLIEKKYENYNDFLKLLNIGKYCIGLKGEEDIDFTNIGEKGTFYRSDYCQPCPDCVVDCTGGNCKENKKHDNCRSKIIEEILRSEETTDIDVLYSGKGPGAITKKLHDFCSNPNNYKRANVQKWKCYNKNKDYNNCEMNISSYKDATDPNVMLSVQCFYSWAQNLLIDIIRWEHQLKDCINNTNVTDCDNECNKNCECFEKWIKQKQKEWQQVKEVLKKKDENSHNYYNKLRSVFDSFLYQVMFALNNEEKGKWDQFTEDLEKKFESSKKSAGTGNSQDAIEFLLDHLNDNAITCKDNNSKESCENSKGSKPNPCIKNPSASNNLVSVKHIAEIMQQDAREQLEKRGGESKLKGDATKGEYKRGGQKKNLNGHICNIDKNYTNDTRSYGGPCHGKDGNQGGDRMKIGTPWKGGRDVKTSYEDVYLPPRREHMCTSNLEKLHVESVIKNGDASHSLLGDVLLAAKMDAAEIINRYKSQNSIGDPIDKKHQESICRALRYSFADLGDIIKGTDMWEHSDQTKLQGHLKKIFGKIKQEPPQNIKDKYNGDDNNTPPYKKLREDWWEANRHQVWRAMKCTTKNINNNKCNGIPIEDYIPQRLRWMVEWAEWFCKEQSRLYEELVEACGSCKGKVQGCTKDSSDGECTKCTQACNTYKAKIKKWEDQWKEIKEKYDDLYKKSLENGDTVTSGSPKVTIISKEDERVVEFLKNLHDGNKDMSNIYSSAEAYVHETADVSDCNTQNVFCNTTGKENYAFQEIPKVYEQACDCKKWTKKTDACTIATNLVKDNDGEKKINGCGSKTNEPYPGWDCTKIKVNNNTAAACIPPRRQKFCTTDLTQEGSLTKEEHILTKFVNCAAKETHFAWHKYKKDNDKAESELNSGIIPEGFKRQMYYTFGDYRDIFFGTDISTYNYISGVSPKVITILQKENGTKSRGIQKLDNVLLDDWWDEHGKEIWEGMLCALTHGVTNSEKKTKIKTDYSYKELNKSQNGNASLEDFASKPQFLRWFTEWAEDFCNHQGEEIKKLENKCNFSTCEDEKDNQKKIQCHQACWNYKAFLKKWKKQYKKQNIEYEGLRDSINISQHMDAPKYLEENCKDKCSCIKEADYTHYNKSFEYPPEKFQEKCLCELSYPNEMQYSKKKKSEPEQKKEDPYKNLGKCPFENRSNSRDSTTTVINNESCKNLNDQSSCIQNKYENNLDQWNGQLVRDSSKDNEGVLMPPRRVHLCTRTITKNKYRTTETDKFKKDLFDSAYNQGFLLGIKFKDYNDEGHEALKNSFYDYGDIIEGEDMMETTKYTNIKEKLGKLLGGARNQGQPNTKAEQPKNVNEWWTTNKTKVWHAMLCGYHQGINGSQTLGGRRGTQAQRMTAPTSSPTTTNIPHNWCDLPNDGSTEQFLRWLKEWGTQYCKEKEQLKSDIQVQCKSHLDKYGIIENRNDVHPNCLPSLDKYEVWSNNRLPEFDRLSKKFTKDKEKDKYNNVQENSAASYLKQNCSECKCSFKDIEQTHKKSKNGGYDIFVDILDKAKIPSYLEDTAYRYKGLHPECPNTNECNKYGNIRCRGLPHDDDNDWKLSFVNDTKTTYKAVLVPPRRRQLCLRIELNKLRQLKKNEENFKHFICSSALAETKRLKQVYKDDNNKLLQAIKYSFADIGNVVKGDDMMESPTSRYIGELFNSTKYNAIDRKNWWNENKYHVWESMLCAYRQAKEDKENNEICRFPDTDNIPQFLRWFMEWGEIFCTRRNELYKNMVTLCENALCNKNTGKVSVPYCIEACQKYKNYVLRKKTEYKIQKDKYDNQFKKVLNNKDAEEFLNVHCLSEYFSEKDKWENPYDTFDDDKHKDKCDCKKMIPTTPEVKPKKPALPKEKKPEVPPAPPVEPPPADQPFDPTILQTTIPLGIALALGSIAFLFLKKKTKSSVGNLFQILQIPKSDYDIPTLKSSNRYIPYVSDRYKGKTYIYIEGDSDEDKYAFMSDTTDVTSSESEYEELDINDIYVPGSPKYKTLIEVVLEPSGKNTTASDIPSDTQSDDIPNDGIPSSKITDNEWNTLKDEFISQYLQSEQPKDVPNDYKSGDIPFNTQPNTLYFDNNQEKPFITSIHDRNLYTGEEYNYDMSTNSGNNNLYSGENNVYGGIDPTSDNRGLTSGKHDSYSGIDLINDSLSGEPINIYDELLKRKENELFGTNNPKRTSTYSVAKNTNSDPIHKQLDLFHTWLDRHRDMCEKLKNDNERLAKLKEKWENETHSGNTHPSDSNKTLNTDVSIQIHMDNPKPINQFTNMDTILEDLDKYNEPYYDVQDDIYYDVNDDNDISTVNPNNMDVPSKVQIEMDVNTKLVKVKYPIADVWDI</sequence>
<evidence type="ECO:0000313" key="8">
    <source>
        <dbReference type="EMBL" id="KNC35050.1"/>
    </source>
</evidence>
<dbReference type="EMBL" id="GG663761">
    <property type="protein sequence ID" value="KNC35050.1"/>
    <property type="molecule type" value="Genomic_DNA"/>
</dbReference>
<feature type="region of interest" description="Disordered" evidence="2">
    <location>
        <begin position="760"/>
        <end position="784"/>
    </location>
</feature>
<dbReference type="FunFam" id="1.20.1310.20:FF:000001">
    <property type="entry name" value="Erythrocyte membrane protein 1, PfEMP1"/>
    <property type="match status" value="1"/>
</dbReference>
<feature type="domain" description="Duffy-binding-like" evidence="3">
    <location>
        <begin position="577"/>
        <end position="721"/>
    </location>
</feature>
<feature type="compositionally biased region" description="Pro residues" evidence="2">
    <location>
        <begin position="2279"/>
        <end position="2291"/>
    </location>
</feature>
<evidence type="ECO:0000259" key="7">
    <source>
        <dbReference type="Pfam" id="PF22672"/>
    </source>
</evidence>
<dbReference type="FunFam" id="1.10.1900.40:FF:000001">
    <property type="entry name" value="Erythrocyte membrane protein 1"/>
    <property type="match status" value="1"/>
</dbReference>
<dbReference type="Proteomes" id="UP000054566">
    <property type="component" value="Unassembled WGS sequence"/>
</dbReference>
<feature type="domain" description="Duffy-antigen binding" evidence="4">
    <location>
        <begin position="1630"/>
        <end position="1765"/>
    </location>
</feature>
<dbReference type="InterPro" id="IPR029211">
    <property type="entry name" value="PfEMP1_ATS"/>
</dbReference>
<dbReference type="GO" id="GO:0016020">
    <property type="term" value="C:membrane"/>
    <property type="evidence" value="ECO:0007669"/>
    <property type="project" value="InterPro"/>
</dbReference>
<dbReference type="InterPro" id="IPR054595">
    <property type="entry name" value="DBL_C"/>
</dbReference>
<feature type="domain" description="Plasmodium falciparum erythrocyte membrane protein 1 acidic terminal segment" evidence="5">
    <location>
        <begin position="2302"/>
        <end position="2752"/>
    </location>
</feature>
<evidence type="ECO:0000259" key="3">
    <source>
        <dbReference type="Pfam" id="PF03011"/>
    </source>
</evidence>
<feature type="region of interest" description="Disordered" evidence="2">
    <location>
        <begin position="1553"/>
        <end position="1585"/>
    </location>
</feature>
<dbReference type="Pfam" id="PF05424">
    <property type="entry name" value="Duffy_binding"/>
    <property type="match status" value="5"/>
</dbReference>
<dbReference type="Pfam" id="PF22672">
    <property type="entry name" value="DBL_C"/>
    <property type="match status" value="1"/>
</dbReference>
<feature type="domain" description="Duffy-antigen binding" evidence="4">
    <location>
        <begin position="1238"/>
        <end position="1396"/>
    </location>
</feature>
<feature type="region of interest" description="Disordered" evidence="2">
    <location>
        <begin position="2422"/>
        <end position="2449"/>
    </location>
</feature>
<name>A0A0L0CRN8_PLAFA</name>
<dbReference type="InterPro" id="IPR042202">
    <property type="entry name" value="Duffy-ag-bd_sf"/>
</dbReference>
<gene>
    <name evidence="8" type="ORF">PFLG_00018</name>
</gene>
<feature type="coiled-coil region" evidence="1">
    <location>
        <begin position="2620"/>
        <end position="2647"/>
    </location>
</feature>
<proteinExistence type="predicted"/>
<accession>A0A0L0CRN8</accession>
<dbReference type="Gene3D" id="1.20.1310.20">
    <property type="entry name" value="Duffy-antigen binding domain"/>
    <property type="match status" value="5"/>
</dbReference>
<dbReference type="Gene3D" id="1.10.1900.40">
    <property type="entry name" value="Acidic terminal segments, variant surface antigen of PfEMP1"/>
    <property type="match status" value="2"/>
</dbReference>
<feature type="compositionally biased region" description="Basic and acidic residues" evidence="2">
    <location>
        <begin position="760"/>
        <end position="782"/>
    </location>
</feature>
<evidence type="ECO:0000256" key="2">
    <source>
        <dbReference type="SAM" id="MobiDB-lite"/>
    </source>
</evidence>
<feature type="domain" description="Duffy-binding-like" evidence="7">
    <location>
        <begin position="311"/>
        <end position="465"/>
    </location>
</feature>
<feature type="domain" description="Duffy-antigen binding" evidence="4">
    <location>
        <begin position="842"/>
        <end position="1018"/>
    </location>
</feature>
<feature type="domain" description="Duffy-antigen binding" evidence="4">
    <location>
        <begin position="110"/>
        <end position="307"/>
    </location>
</feature>
<dbReference type="FunFam" id="1.10.1900.40:FF:000005">
    <property type="entry name" value="Erythrocyte membrane protein 1, PfEMP1"/>
    <property type="match status" value="1"/>
</dbReference>
<dbReference type="Gene3D" id="1.20.58.830">
    <property type="match status" value="5"/>
</dbReference>
<feature type="region of interest" description="Disordered" evidence="2">
    <location>
        <begin position="810"/>
        <end position="831"/>
    </location>
</feature>
<feature type="compositionally biased region" description="Polar residues" evidence="2">
    <location>
        <begin position="2422"/>
        <end position="2433"/>
    </location>
</feature>
<feature type="region of interest" description="Disordered" evidence="2">
    <location>
        <begin position="2263"/>
        <end position="2293"/>
    </location>
</feature>
<evidence type="ECO:0000259" key="5">
    <source>
        <dbReference type="Pfam" id="PF15445"/>
    </source>
</evidence>
<evidence type="ECO:0000256" key="1">
    <source>
        <dbReference type="SAM" id="Coils"/>
    </source>
</evidence>
<feature type="domain" description="Plasmodium falciparum erythrocyte membrane protein-1 N-terminal segment" evidence="6">
    <location>
        <begin position="12"/>
        <end position="47"/>
    </location>
</feature>
<dbReference type="GO" id="GO:0046789">
    <property type="term" value="F:host cell surface receptor binding"/>
    <property type="evidence" value="ECO:0007669"/>
    <property type="project" value="InterPro"/>
</dbReference>
<dbReference type="Pfam" id="PF15447">
    <property type="entry name" value="NTS"/>
    <property type="match status" value="1"/>
</dbReference>
<feature type="domain" description="Duffy-antigen binding" evidence="4">
    <location>
        <begin position="1997"/>
        <end position="2138"/>
    </location>
</feature>
<organism evidence="8 9">
    <name type="scientific">Plasmodium falciparum RAJ116</name>
    <dbReference type="NCBI Taxonomy" id="580058"/>
    <lineage>
        <taxon>Eukaryota</taxon>
        <taxon>Sar</taxon>
        <taxon>Alveolata</taxon>
        <taxon>Apicomplexa</taxon>
        <taxon>Aconoidasida</taxon>
        <taxon>Haemosporida</taxon>
        <taxon>Plasmodiidae</taxon>
        <taxon>Plasmodium</taxon>
        <taxon>Plasmodium (Laverania)</taxon>
    </lineage>
</organism>
<dbReference type="InterPro" id="IPR029210">
    <property type="entry name" value="PfEMP1_NTS"/>
</dbReference>
<dbReference type="InterPro" id="IPR004258">
    <property type="entry name" value="DBL"/>
</dbReference>
<dbReference type="OrthoDB" id="378917at2759"/>
<keyword evidence="1" id="KW-0175">Coiled coil</keyword>
<dbReference type="Pfam" id="PF15445">
    <property type="entry name" value="ATS"/>
    <property type="match status" value="1"/>
</dbReference>
<evidence type="ECO:0000259" key="6">
    <source>
        <dbReference type="Pfam" id="PF15447"/>
    </source>
</evidence>
<evidence type="ECO:0000313" key="9">
    <source>
        <dbReference type="Proteomes" id="UP000054566"/>
    </source>
</evidence>